<sequence length="209" mass="22022">MLETAAIAFTTFFATVAPVDSALMFAALTADSTPKERRHMAFRGVAIATILLLLFAFFGKVLLARLGISLAALTTAGGILLLLMGIDLVFARNSGAMSTTRAESREAEDRSDISVFPLATPLLAGPGTMGAVILIMANAHGNWQKGAITIAMLLLVMLISLVLLLMAGKLEKLLGVTGMRVINRVFGVLLCSLAVQFIFNGIRGSGLLV</sequence>
<evidence type="ECO:0000256" key="7">
    <source>
        <dbReference type="RuleBase" id="RU362048"/>
    </source>
</evidence>
<dbReference type="PANTHER" id="PTHR33508">
    <property type="entry name" value="UPF0056 MEMBRANE PROTEIN YHCE"/>
    <property type="match status" value="1"/>
</dbReference>
<evidence type="ECO:0000256" key="1">
    <source>
        <dbReference type="ARBA" id="ARBA00004651"/>
    </source>
</evidence>
<feature type="transmembrane region" description="Helical" evidence="7">
    <location>
        <begin position="40"/>
        <end position="58"/>
    </location>
</feature>
<reference evidence="8 9" key="1">
    <citation type="journal article" date="2014" name="PLoS ONE">
        <title>Physiological and genomic features of a novel sulfur-oxidizing gammaproteobacterium belonging to a previously uncultivated symbiotic lineage isolated from a hydrothermal vent.</title>
        <authorList>
            <person name="Nunoura T."/>
            <person name="Takaki Y."/>
            <person name="Kazama H."/>
            <person name="Kakuta J."/>
            <person name="Shimamura S."/>
            <person name="Makita H."/>
            <person name="Hirai M."/>
            <person name="Miyazaki M."/>
            <person name="Takai K."/>
        </authorList>
    </citation>
    <scope>NUCLEOTIDE SEQUENCE [LARGE SCALE GENOMIC DNA]</scope>
    <source>
        <strain evidence="8 9">Hiromi1</strain>
    </source>
</reference>
<keyword evidence="4 7" id="KW-0812">Transmembrane</keyword>
<dbReference type="KEGG" id="tbn:TBH_C2248"/>
<evidence type="ECO:0000313" key="9">
    <source>
        <dbReference type="Proteomes" id="UP000031631"/>
    </source>
</evidence>
<proteinExistence type="inferred from homology"/>
<keyword evidence="3" id="KW-1003">Cell membrane</keyword>
<dbReference type="GO" id="GO:0005886">
    <property type="term" value="C:plasma membrane"/>
    <property type="evidence" value="ECO:0007669"/>
    <property type="project" value="UniProtKB-SubCell"/>
</dbReference>
<accession>A0A7U6JI50</accession>
<dbReference type="EMBL" id="AP012273">
    <property type="protein sequence ID" value="BAO45159.1"/>
    <property type="molecule type" value="Genomic_DNA"/>
</dbReference>
<comment type="similarity">
    <text evidence="2 7">Belongs to the UPF0056 (MarC) family.</text>
</comment>
<evidence type="ECO:0000256" key="3">
    <source>
        <dbReference type="ARBA" id="ARBA00022475"/>
    </source>
</evidence>
<feature type="transmembrane region" description="Helical" evidence="7">
    <location>
        <begin position="6"/>
        <end position="28"/>
    </location>
</feature>
<organism evidence="8 9">
    <name type="scientific">Thiolapillus brandeum</name>
    <dbReference type="NCBI Taxonomy" id="1076588"/>
    <lineage>
        <taxon>Bacteria</taxon>
        <taxon>Pseudomonadati</taxon>
        <taxon>Pseudomonadota</taxon>
        <taxon>Gammaproteobacteria</taxon>
        <taxon>Chromatiales</taxon>
        <taxon>Sedimenticolaceae</taxon>
        <taxon>Thiolapillus</taxon>
    </lineage>
</organism>
<dbReference type="PANTHER" id="PTHR33508:SF1">
    <property type="entry name" value="UPF0056 MEMBRANE PROTEIN YHCE"/>
    <property type="match status" value="1"/>
</dbReference>
<dbReference type="Proteomes" id="UP000031631">
    <property type="component" value="Chromosome"/>
</dbReference>
<dbReference type="InterPro" id="IPR002771">
    <property type="entry name" value="Multi_antbiot-R_MarC"/>
</dbReference>
<feature type="transmembrane region" description="Helical" evidence="7">
    <location>
        <begin position="147"/>
        <end position="169"/>
    </location>
</feature>
<comment type="subcellular location">
    <subcellularLocation>
        <location evidence="1 7">Cell membrane</location>
        <topology evidence="1 7">Multi-pass membrane protein</topology>
    </subcellularLocation>
</comment>
<name>A0A7U6JI50_9GAMM</name>
<protein>
    <recommendedName>
        <fullName evidence="7">UPF0056 membrane protein</fullName>
    </recommendedName>
</protein>
<gene>
    <name evidence="8" type="ORF">TBH_C2248</name>
</gene>
<feature type="transmembrane region" description="Helical" evidence="7">
    <location>
        <begin position="181"/>
        <end position="199"/>
    </location>
</feature>
<evidence type="ECO:0000313" key="8">
    <source>
        <dbReference type="EMBL" id="BAO45159.1"/>
    </source>
</evidence>
<dbReference type="AlphaFoldDB" id="A0A7U6JI50"/>
<keyword evidence="5 7" id="KW-1133">Transmembrane helix</keyword>
<keyword evidence="9" id="KW-1185">Reference proteome</keyword>
<evidence type="ECO:0000256" key="5">
    <source>
        <dbReference type="ARBA" id="ARBA00022989"/>
    </source>
</evidence>
<dbReference type="NCBIfam" id="TIGR00427">
    <property type="entry name" value="NAAT family transporter"/>
    <property type="match status" value="1"/>
</dbReference>
<evidence type="ECO:0000256" key="4">
    <source>
        <dbReference type="ARBA" id="ARBA00022692"/>
    </source>
</evidence>
<keyword evidence="6 7" id="KW-0472">Membrane</keyword>
<feature type="transmembrane region" description="Helical" evidence="7">
    <location>
        <begin position="113"/>
        <end position="135"/>
    </location>
</feature>
<dbReference type="RefSeq" id="WP_041068507.1">
    <property type="nucleotide sequence ID" value="NZ_AP012273.1"/>
</dbReference>
<evidence type="ECO:0000256" key="2">
    <source>
        <dbReference type="ARBA" id="ARBA00009784"/>
    </source>
</evidence>
<evidence type="ECO:0000256" key="6">
    <source>
        <dbReference type="ARBA" id="ARBA00023136"/>
    </source>
</evidence>
<dbReference type="Pfam" id="PF01914">
    <property type="entry name" value="MarC"/>
    <property type="match status" value="1"/>
</dbReference>
<feature type="transmembrane region" description="Helical" evidence="7">
    <location>
        <begin position="70"/>
        <end position="92"/>
    </location>
</feature>
<dbReference type="OrthoDB" id="21094at2"/>